<accession>A0A0K2VEN5</accession>
<dbReference type="OrthoDB" id="6161911at2759"/>
<dbReference type="OMA" id="FFKYNEY"/>
<dbReference type="InterPro" id="IPR026193">
    <property type="entry name" value="NDUFV3"/>
</dbReference>
<dbReference type="AlphaFoldDB" id="A0A0K2VEN5"/>
<reference evidence="1" key="1">
    <citation type="submission" date="2014-05" db="EMBL/GenBank/DDBJ databases">
        <authorList>
            <person name="Chronopoulou M."/>
        </authorList>
    </citation>
    <scope>NUCLEOTIDE SEQUENCE</scope>
    <source>
        <tissue evidence="1">Whole organism</tissue>
    </source>
</reference>
<organism evidence="1">
    <name type="scientific">Lepeophtheirus salmonis</name>
    <name type="common">Salmon louse</name>
    <name type="synonym">Caligus salmonis</name>
    <dbReference type="NCBI Taxonomy" id="72036"/>
    <lineage>
        <taxon>Eukaryota</taxon>
        <taxon>Metazoa</taxon>
        <taxon>Ecdysozoa</taxon>
        <taxon>Arthropoda</taxon>
        <taxon>Crustacea</taxon>
        <taxon>Multicrustacea</taxon>
        <taxon>Hexanauplia</taxon>
        <taxon>Copepoda</taxon>
        <taxon>Siphonostomatoida</taxon>
        <taxon>Caligidae</taxon>
        <taxon>Lepeophtheirus</taxon>
    </lineage>
</organism>
<protein>
    <submittedName>
        <fullName evidence="1">Uncharacterized protein</fullName>
    </submittedName>
</protein>
<proteinExistence type="predicted"/>
<dbReference type="Pfam" id="PF15880">
    <property type="entry name" value="NDUFV3"/>
    <property type="match status" value="1"/>
</dbReference>
<dbReference type="GO" id="GO:0045271">
    <property type="term" value="C:respiratory chain complex I"/>
    <property type="evidence" value="ECO:0007669"/>
    <property type="project" value="InterPro"/>
</dbReference>
<feature type="non-terminal residue" evidence="1">
    <location>
        <position position="96"/>
    </location>
</feature>
<sequence length="96" mass="11228">MSLRKSVFTLSRRLYSTKGERFGNPEGQSGWFWEKEGVGMGGKDVGNATEIKLKDGVYKSKEFFGYNEFSYFDEEIDMMKDRLPQPDSHMDNYFEK</sequence>
<name>A0A0K2VEN5_LEPSM</name>
<evidence type="ECO:0000313" key="1">
    <source>
        <dbReference type="EMBL" id="CDW48914.1"/>
    </source>
</evidence>
<dbReference type="EMBL" id="HACA01031553">
    <property type="protein sequence ID" value="CDW48914.1"/>
    <property type="molecule type" value="Transcribed_RNA"/>
</dbReference>
<dbReference type="GO" id="GO:0005739">
    <property type="term" value="C:mitochondrion"/>
    <property type="evidence" value="ECO:0007669"/>
    <property type="project" value="InterPro"/>
</dbReference>